<dbReference type="InterPro" id="IPR044068">
    <property type="entry name" value="CB"/>
</dbReference>
<dbReference type="Pfam" id="PF00589">
    <property type="entry name" value="Phage_integrase"/>
    <property type="match status" value="1"/>
</dbReference>
<evidence type="ECO:0000313" key="9">
    <source>
        <dbReference type="Proteomes" id="UP000095552"/>
    </source>
</evidence>
<accession>A0A1E5T5R1</accession>
<dbReference type="InterPro" id="IPR002104">
    <property type="entry name" value="Integrase_catalytic"/>
</dbReference>
<dbReference type="GO" id="GO:0006310">
    <property type="term" value="P:DNA recombination"/>
    <property type="evidence" value="ECO:0007669"/>
    <property type="project" value="UniProtKB-KW"/>
</dbReference>
<dbReference type="InterPro" id="IPR050090">
    <property type="entry name" value="Tyrosine_recombinase_XerCD"/>
</dbReference>
<comment type="caution">
    <text evidence="8">The sequence shown here is derived from an EMBL/GenBank/DDBJ whole genome shotgun (WGS) entry which is preliminary data.</text>
</comment>
<evidence type="ECO:0000256" key="5">
    <source>
        <dbReference type="PROSITE-ProRule" id="PRU01248"/>
    </source>
</evidence>
<dbReference type="SUPFAM" id="SSF56349">
    <property type="entry name" value="DNA breaking-rejoining enzymes"/>
    <property type="match status" value="1"/>
</dbReference>
<dbReference type="InterPro" id="IPR035386">
    <property type="entry name" value="Arm-DNA-bind_5"/>
</dbReference>
<dbReference type="PROSITE" id="PS51898">
    <property type="entry name" value="TYR_RECOMBINASE"/>
    <property type="match status" value="1"/>
</dbReference>
<dbReference type="OrthoDB" id="1098628at2"/>
<dbReference type="Gene3D" id="1.10.443.10">
    <property type="entry name" value="Intergrase catalytic core"/>
    <property type="match status" value="1"/>
</dbReference>
<name>A0A1E5T5R1_9BACT</name>
<evidence type="ECO:0000313" key="8">
    <source>
        <dbReference type="EMBL" id="OEK06724.1"/>
    </source>
</evidence>
<dbReference type="InterPro" id="IPR025269">
    <property type="entry name" value="SAM-like_dom"/>
</dbReference>
<dbReference type="EMBL" id="MDGQ01000003">
    <property type="protein sequence ID" value="OEK06724.1"/>
    <property type="molecule type" value="Genomic_DNA"/>
</dbReference>
<protein>
    <recommendedName>
        <fullName evidence="10">Tyr recombinase domain-containing protein</fullName>
    </recommendedName>
</protein>
<sequence length="391" mass="46194">MGVTFKPVHNRTNAKNKSGLYSIHIRVTVDRETRYFDPDLPKLPLKYWSGKENKWVKDSHHQHYMFNTALMDRLRELQEYQNNLMFMNRPVTFDKLKTFFERKGDKNSFNDYVVHYIKTARFVSLNTRKKFITFQKHLDNFNPKIRFNHLEESLILEFRDFLLSKGHSGSTVDKYFSPFKKIVRDALKHDYLMRDPFFEVKLEISLAPAKRTALNTEELTAWYNLKLPEDKQHLVKHRDVFSFQCRSGLYYNDVKQLSPDQVIETEAGLMIESNRFKNNNKFIIPIYKLPYGIAILKQYMDMGNNPIFPTIEEPAYNRALKEIAALAGIDKNITNKVGRHTFTDLMISKGFPRQFVSKMLGHKKEQTTQIYYEMNAYHMAGGLSSFEDIEF</sequence>
<keyword evidence="3 5" id="KW-0238">DNA-binding</keyword>
<gene>
    <name evidence="8" type="ORF">BFP71_03415</name>
</gene>
<keyword evidence="9" id="KW-1185">Reference proteome</keyword>
<dbReference type="AlphaFoldDB" id="A0A1E5T5R1"/>
<evidence type="ECO:0000256" key="4">
    <source>
        <dbReference type="ARBA" id="ARBA00023172"/>
    </source>
</evidence>
<dbReference type="Gene3D" id="1.10.150.130">
    <property type="match status" value="1"/>
</dbReference>
<comment type="similarity">
    <text evidence="1">Belongs to the 'phage' integrase family.</text>
</comment>
<feature type="domain" description="Tyr recombinase" evidence="6">
    <location>
        <begin position="209"/>
        <end position="384"/>
    </location>
</feature>
<dbReference type="PANTHER" id="PTHR30349:SF64">
    <property type="entry name" value="PROPHAGE INTEGRASE INTD-RELATED"/>
    <property type="match status" value="1"/>
</dbReference>
<keyword evidence="4" id="KW-0233">DNA recombination</keyword>
<dbReference type="Proteomes" id="UP000095552">
    <property type="component" value="Unassembled WGS sequence"/>
</dbReference>
<dbReference type="InterPro" id="IPR011010">
    <property type="entry name" value="DNA_brk_join_enz"/>
</dbReference>
<dbReference type="InterPro" id="IPR010998">
    <property type="entry name" value="Integrase_recombinase_N"/>
</dbReference>
<evidence type="ECO:0000256" key="2">
    <source>
        <dbReference type="ARBA" id="ARBA00022908"/>
    </source>
</evidence>
<evidence type="ECO:0000259" key="7">
    <source>
        <dbReference type="PROSITE" id="PS51900"/>
    </source>
</evidence>
<evidence type="ECO:0000259" key="6">
    <source>
        <dbReference type="PROSITE" id="PS51898"/>
    </source>
</evidence>
<evidence type="ECO:0000256" key="1">
    <source>
        <dbReference type="ARBA" id="ARBA00008857"/>
    </source>
</evidence>
<dbReference type="Pfam" id="PF17293">
    <property type="entry name" value="Arm-DNA-bind_5"/>
    <property type="match status" value="1"/>
</dbReference>
<dbReference type="PROSITE" id="PS51900">
    <property type="entry name" value="CB"/>
    <property type="match status" value="1"/>
</dbReference>
<dbReference type="RefSeq" id="WP_069834036.1">
    <property type="nucleotide sequence ID" value="NZ_MDGQ01000003.1"/>
</dbReference>
<dbReference type="STRING" id="1563681.BFP71_03415"/>
<organism evidence="8 9">
    <name type="scientific">Roseivirga misakiensis</name>
    <dbReference type="NCBI Taxonomy" id="1563681"/>
    <lineage>
        <taxon>Bacteria</taxon>
        <taxon>Pseudomonadati</taxon>
        <taxon>Bacteroidota</taxon>
        <taxon>Cytophagia</taxon>
        <taxon>Cytophagales</taxon>
        <taxon>Roseivirgaceae</taxon>
        <taxon>Roseivirga</taxon>
    </lineage>
</organism>
<feature type="domain" description="Core-binding (CB)" evidence="7">
    <location>
        <begin position="107"/>
        <end position="187"/>
    </location>
</feature>
<evidence type="ECO:0000256" key="3">
    <source>
        <dbReference type="ARBA" id="ARBA00023125"/>
    </source>
</evidence>
<dbReference type="GO" id="GO:0003677">
    <property type="term" value="F:DNA binding"/>
    <property type="evidence" value="ECO:0007669"/>
    <property type="project" value="UniProtKB-UniRule"/>
</dbReference>
<dbReference type="PANTHER" id="PTHR30349">
    <property type="entry name" value="PHAGE INTEGRASE-RELATED"/>
    <property type="match status" value="1"/>
</dbReference>
<dbReference type="GO" id="GO:0015074">
    <property type="term" value="P:DNA integration"/>
    <property type="evidence" value="ECO:0007669"/>
    <property type="project" value="UniProtKB-KW"/>
</dbReference>
<dbReference type="CDD" id="cd01185">
    <property type="entry name" value="INTN1_C_like"/>
    <property type="match status" value="1"/>
</dbReference>
<proteinExistence type="inferred from homology"/>
<keyword evidence="2" id="KW-0229">DNA integration</keyword>
<dbReference type="Pfam" id="PF13102">
    <property type="entry name" value="Phage_int_SAM_5"/>
    <property type="match status" value="1"/>
</dbReference>
<reference evidence="8 9" key="1">
    <citation type="submission" date="2016-08" db="EMBL/GenBank/DDBJ databases">
        <title>Draft genome of Fabibacter sp. strain SK-8.</title>
        <authorList>
            <person name="Wong S.-K."/>
            <person name="Hamasaki K."/>
            <person name="Yoshizawa S."/>
        </authorList>
    </citation>
    <scope>NUCLEOTIDE SEQUENCE [LARGE SCALE GENOMIC DNA]</scope>
    <source>
        <strain evidence="8 9">SK-8</strain>
    </source>
</reference>
<evidence type="ECO:0008006" key="10">
    <source>
        <dbReference type="Google" id="ProtNLM"/>
    </source>
</evidence>
<dbReference type="InterPro" id="IPR013762">
    <property type="entry name" value="Integrase-like_cat_sf"/>
</dbReference>